<dbReference type="EMBL" id="BTSY01000003">
    <property type="protein sequence ID" value="GMT18168.1"/>
    <property type="molecule type" value="Genomic_DNA"/>
</dbReference>
<evidence type="ECO:0000313" key="6">
    <source>
        <dbReference type="EMBL" id="GMT18168.1"/>
    </source>
</evidence>
<dbReference type="SMART" id="SM00184">
    <property type="entry name" value="RING"/>
    <property type="match status" value="1"/>
</dbReference>
<protein>
    <recommendedName>
        <fullName evidence="5">RING-type domain-containing protein</fullName>
    </recommendedName>
</protein>
<dbReference type="Gene3D" id="3.30.40.10">
    <property type="entry name" value="Zinc/RING finger domain, C3HC4 (zinc finger)"/>
    <property type="match status" value="1"/>
</dbReference>
<dbReference type="PANTHER" id="PTHR16450:SF1">
    <property type="entry name" value="PROTEIN CBG12045"/>
    <property type="match status" value="1"/>
</dbReference>
<evidence type="ECO:0000313" key="7">
    <source>
        <dbReference type="Proteomes" id="UP001432322"/>
    </source>
</evidence>
<reference evidence="6" key="1">
    <citation type="submission" date="2023-10" db="EMBL/GenBank/DDBJ databases">
        <title>Genome assembly of Pristionchus species.</title>
        <authorList>
            <person name="Yoshida K."/>
            <person name="Sommer R.J."/>
        </authorList>
    </citation>
    <scope>NUCLEOTIDE SEQUENCE</scope>
    <source>
        <strain evidence="6">RS5133</strain>
    </source>
</reference>
<dbReference type="PANTHER" id="PTHR16450">
    <property type="entry name" value="RING FINGER PROTEIN 186"/>
    <property type="match status" value="1"/>
</dbReference>
<evidence type="ECO:0000256" key="3">
    <source>
        <dbReference type="PROSITE-ProRule" id="PRU00175"/>
    </source>
</evidence>
<organism evidence="6 7">
    <name type="scientific">Pristionchus fissidentatus</name>
    <dbReference type="NCBI Taxonomy" id="1538716"/>
    <lineage>
        <taxon>Eukaryota</taxon>
        <taxon>Metazoa</taxon>
        <taxon>Ecdysozoa</taxon>
        <taxon>Nematoda</taxon>
        <taxon>Chromadorea</taxon>
        <taxon>Rhabditida</taxon>
        <taxon>Rhabditina</taxon>
        <taxon>Diplogasteromorpha</taxon>
        <taxon>Diplogasteroidea</taxon>
        <taxon>Neodiplogasteridae</taxon>
        <taxon>Pristionchus</taxon>
    </lineage>
</organism>
<dbReference type="PROSITE" id="PS50089">
    <property type="entry name" value="ZF_RING_2"/>
    <property type="match status" value="1"/>
</dbReference>
<dbReference type="InterPro" id="IPR001841">
    <property type="entry name" value="Znf_RING"/>
</dbReference>
<accession>A0AAV5VFT7</accession>
<keyword evidence="7" id="KW-1185">Reference proteome</keyword>
<dbReference type="Pfam" id="PF13920">
    <property type="entry name" value="zf-C3HC4_3"/>
    <property type="match status" value="1"/>
</dbReference>
<dbReference type="Proteomes" id="UP001432322">
    <property type="component" value="Unassembled WGS sequence"/>
</dbReference>
<dbReference type="InterPro" id="IPR013083">
    <property type="entry name" value="Znf_RING/FYVE/PHD"/>
</dbReference>
<dbReference type="SUPFAM" id="SSF57850">
    <property type="entry name" value="RING/U-box"/>
    <property type="match status" value="1"/>
</dbReference>
<dbReference type="FunFam" id="3.30.40.10:FF:001166">
    <property type="entry name" value="Uncharacterized protein"/>
    <property type="match status" value="1"/>
</dbReference>
<dbReference type="GO" id="GO:0008270">
    <property type="term" value="F:zinc ion binding"/>
    <property type="evidence" value="ECO:0007669"/>
    <property type="project" value="UniProtKB-KW"/>
</dbReference>
<evidence type="ECO:0000256" key="1">
    <source>
        <dbReference type="ARBA" id="ARBA00022771"/>
    </source>
</evidence>
<evidence type="ECO:0000259" key="5">
    <source>
        <dbReference type="PROSITE" id="PS50089"/>
    </source>
</evidence>
<keyword evidence="2" id="KW-0862">Zinc</keyword>
<gene>
    <name evidence="6" type="ORF">PFISCL1PPCAC_9465</name>
</gene>
<keyword evidence="1 3" id="KW-0479">Metal-binding</keyword>
<sequence length="288" mass="33450">LKMAESIRRGIYDNQQTYYSLLRGYRSISHSSFTCNGFDFKLLSGGRAIEKSGNNRTIRLPTRSRNGIFPDEPWLSNVIVIGLYAYCYNGRFWSLDLFSRIWEEVNLRPTVDVGNASEMHGTLLTVVDESAGIFQFTQIRTNNLLFIADYRLDTIWDNILADISSLTVTHRPSRSQFSEGRNRLTQADKEIEEKKERIRKLREEDCKNDSLSTNYSRRCGICFIDNPSRRAVFTSCGHFSCFACAEELSNSEGRLDCPFCRKRTKFVKLFEEETEDRQRSARMRKSNR</sequence>
<dbReference type="AlphaFoldDB" id="A0AAV5VFT7"/>
<proteinExistence type="predicted"/>
<feature type="domain" description="RING-type" evidence="5">
    <location>
        <begin position="219"/>
        <end position="261"/>
    </location>
</feature>
<name>A0AAV5VFT7_9BILA</name>
<evidence type="ECO:0000256" key="4">
    <source>
        <dbReference type="SAM" id="Coils"/>
    </source>
</evidence>
<feature type="coiled-coil region" evidence="4">
    <location>
        <begin position="177"/>
        <end position="204"/>
    </location>
</feature>
<comment type="caution">
    <text evidence="6">The sequence shown here is derived from an EMBL/GenBank/DDBJ whole genome shotgun (WGS) entry which is preliminary data.</text>
</comment>
<evidence type="ECO:0000256" key="2">
    <source>
        <dbReference type="ARBA" id="ARBA00022833"/>
    </source>
</evidence>
<feature type="non-terminal residue" evidence="6">
    <location>
        <position position="1"/>
    </location>
</feature>
<keyword evidence="1 3" id="KW-0863">Zinc-finger</keyword>
<keyword evidence="4" id="KW-0175">Coiled coil</keyword>